<proteinExistence type="predicted"/>
<dbReference type="GO" id="GO:0005886">
    <property type="term" value="C:plasma membrane"/>
    <property type="evidence" value="ECO:0007669"/>
    <property type="project" value="UniProtKB-SubCell"/>
</dbReference>
<dbReference type="PANTHER" id="PTHR40277">
    <property type="entry name" value="BLL5419 PROTEIN"/>
    <property type="match status" value="1"/>
</dbReference>
<feature type="transmembrane region" description="Helical" evidence="6">
    <location>
        <begin position="46"/>
        <end position="69"/>
    </location>
</feature>
<comment type="subcellular location">
    <subcellularLocation>
        <location evidence="1">Cell membrane</location>
        <topology evidence="1">Multi-pass membrane protein</topology>
    </subcellularLocation>
</comment>
<evidence type="ECO:0000256" key="1">
    <source>
        <dbReference type="ARBA" id="ARBA00004651"/>
    </source>
</evidence>
<dbReference type="STRING" id="1346330.M472_12380"/>
<dbReference type="Proteomes" id="UP000016584">
    <property type="component" value="Unassembled WGS sequence"/>
</dbReference>
<evidence type="ECO:0008006" key="9">
    <source>
        <dbReference type="Google" id="ProtNLM"/>
    </source>
</evidence>
<dbReference type="PATRIC" id="fig|1346330.5.peg.1724"/>
<feature type="transmembrane region" description="Helical" evidence="6">
    <location>
        <begin position="12"/>
        <end position="34"/>
    </location>
</feature>
<dbReference type="Pfam" id="PF03706">
    <property type="entry name" value="LPG_synthase_TM"/>
    <property type="match status" value="1"/>
</dbReference>
<gene>
    <name evidence="7" type="ORF">M472_12380</name>
</gene>
<keyword evidence="3 6" id="KW-0812">Transmembrane</keyword>
<evidence type="ECO:0000256" key="3">
    <source>
        <dbReference type="ARBA" id="ARBA00022692"/>
    </source>
</evidence>
<dbReference type="EMBL" id="ATDL01000014">
    <property type="protein sequence ID" value="ERJ59568.1"/>
    <property type="molecule type" value="Genomic_DNA"/>
</dbReference>
<evidence type="ECO:0000256" key="5">
    <source>
        <dbReference type="ARBA" id="ARBA00023136"/>
    </source>
</evidence>
<evidence type="ECO:0000256" key="6">
    <source>
        <dbReference type="SAM" id="Phobius"/>
    </source>
</evidence>
<feature type="transmembrane region" description="Helical" evidence="6">
    <location>
        <begin position="158"/>
        <end position="181"/>
    </location>
</feature>
<feature type="transmembrane region" description="Helical" evidence="6">
    <location>
        <begin position="310"/>
        <end position="326"/>
    </location>
</feature>
<sequence length="343" mass="39216">MGKLTLWRKFANGFILCIAIISIAVFIANTDFIALKNQLKQVGFKFTYILLLTFTAYFLGTLGWWLCLGQDRKNISLFRLFAFRQIGETLALYNPTSIIAGDLLKVQLLKPYQINQETALKSVTSSRITATLSQISLFTIAMIWLLSNTIRKTVSQELTWIITCTIVVLLLLKTALFIALYRPTGPSPIQDKSSLWRHTKTTLNITFYNCKVFFQHDKKNFWYSYLFFAFHWIVGSMELYLLLLFMGYSIQPMDSLVLDMSIIVIKSIGAAIPGQIGIEEFANKITLDMIGIKSATIWISISILRRFRQVIWSLIGVLLSVFFKVYPSQLKPEQLQTSPTSSY</sequence>
<keyword evidence="5 6" id="KW-0472">Membrane</keyword>
<keyword evidence="2" id="KW-1003">Cell membrane</keyword>
<keyword evidence="8" id="KW-1185">Reference proteome</keyword>
<dbReference type="InterPro" id="IPR022791">
    <property type="entry name" value="L-PG_synthase/AglD"/>
</dbReference>
<dbReference type="eggNOG" id="COG0392">
    <property type="taxonomic scope" value="Bacteria"/>
</dbReference>
<evidence type="ECO:0000256" key="4">
    <source>
        <dbReference type="ARBA" id="ARBA00022989"/>
    </source>
</evidence>
<dbReference type="PANTHER" id="PTHR40277:SF1">
    <property type="entry name" value="BLL5419 PROTEIN"/>
    <property type="match status" value="1"/>
</dbReference>
<keyword evidence="4 6" id="KW-1133">Transmembrane helix</keyword>
<reference evidence="7 8" key="1">
    <citation type="journal article" date="2013" name="Genome Announc.">
        <title>The Draft Genome Sequence of Sphingomonas paucimobilis Strain HER1398 (Proteobacteria), Host to the Giant PAU Phage, Indicates That It Is a Member of the Genus Sphingobacterium (Bacteroidetes).</title>
        <authorList>
            <person name="White R.A.III."/>
            <person name="Suttle C.A."/>
        </authorList>
    </citation>
    <scope>NUCLEOTIDE SEQUENCE [LARGE SCALE GENOMIC DNA]</scope>
    <source>
        <strain evidence="7 8">HER1398</strain>
    </source>
</reference>
<protein>
    <recommendedName>
        <fullName evidence="9">Flippase-like domain-containing protein</fullName>
    </recommendedName>
</protein>
<evidence type="ECO:0000313" key="7">
    <source>
        <dbReference type="EMBL" id="ERJ59568.1"/>
    </source>
</evidence>
<accession>U2JAA6</accession>
<evidence type="ECO:0000313" key="8">
    <source>
        <dbReference type="Proteomes" id="UP000016584"/>
    </source>
</evidence>
<name>U2JAA6_9SPHI</name>
<comment type="caution">
    <text evidence="7">The sequence shown here is derived from an EMBL/GenBank/DDBJ whole genome shotgun (WGS) entry which is preliminary data.</text>
</comment>
<feature type="transmembrane region" description="Helical" evidence="6">
    <location>
        <begin position="222"/>
        <end position="245"/>
    </location>
</feature>
<dbReference type="OrthoDB" id="1016056at2"/>
<dbReference type="RefSeq" id="WP_021069901.1">
    <property type="nucleotide sequence ID" value="NZ_ATDL01000014.1"/>
</dbReference>
<dbReference type="AlphaFoldDB" id="U2JAA6"/>
<organism evidence="7 8">
    <name type="scientific">Sphingobacterium paucimobilis HER1398</name>
    <dbReference type="NCBI Taxonomy" id="1346330"/>
    <lineage>
        <taxon>Bacteria</taxon>
        <taxon>Pseudomonadati</taxon>
        <taxon>Bacteroidota</taxon>
        <taxon>Sphingobacteriia</taxon>
        <taxon>Sphingobacteriales</taxon>
        <taxon>Sphingobacteriaceae</taxon>
        <taxon>Sphingobacterium</taxon>
    </lineage>
</organism>
<evidence type="ECO:0000256" key="2">
    <source>
        <dbReference type="ARBA" id="ARBA00022475"/>
    </source>
</evidence>